<dbReference type="PANTHER" id="PTHR13923">
    <property type="entry name" value="SEC31-RELATED PROTEIN"/>
    <property type="match status" value="1"/>
</dbReference>
<evidence type="ECO:0000256" key="4">
    <source>
        <dbReference type="ARBA" id="ARBA00013507"/>
    </source>
</evidence>
<reference evidence="19 20" key="1">
    <citation type="submission" date="2016-08" db="EMBL/GenBank/DDBJ databases">
        <title>Draft genome sequence of allopolyploid Zygosaccharomyces rouxii.</title>
        <authorList>
            <person name="Watanabe J."/>
            <person name="Uehara K."/>
            <person name="Mogi Y."/>
            <person name="Tsukioka Y."/>
        </authorList>
    </citation>
    <scope>NUCLEOTIDE SEQUENCE [LARGE SCALE GENOMIC DNA]</scope>
    <source>
        <strain evidence="19 20">NBRC 110957</strain>
    </source>
</reference>
<protein>
    <recommendedName>
        <fullName evidence="5">Protein transport protein SEC31</fullName>
    </recommendedName>
    <alternativeName>
        <fullName evidence="4">Protein transport protein sec31</fullName>
    </alternativeName>
</protein>
<evidence type="ECO:0000256" key="10">
    <source>
        <dbReference type="ARBA" id="ARBA00022892"/>
    </source>
</evidence>
<dbReference type="OrthoDB" id="542917at2759"/>
<evidence type="ECO:0000256" key="9">
    <source>
        <dbReference type="ARBA" id="ARBA00022824"/>
    </source>
</evidence>
<dbReference type="InterPro" id="IPR001680">
    <property type="entry name" value="WD40_rpt"/>
</dbReference>
<organism evidence="19 20">
    <name type="scientific">Zygosaccharomyces rouxii</name>
    <dbReference type="NCBI Taxonomy" id="4956"/>
    <lineage>
        <taxon>Eukaryota</taxon>
        <taxon>Fungi</taxon>
        <taxon>Dikarya</taxon>
        <taxon>Ascomycota</taxon>
        <taxon>Saccharomycotina</taxon>
        <taxon>Saccharomycetes</taxon>
        <taxon>Saccharomycetales</taxon>
        <taxon>Saccharomycetaceae</taxon>
        <taxon>Zygosaccharomyces</taxon>
    </lineage>
</organism>
<evidence type="ECO:0000256" key="12">
    <source>
        <dbReference type="ARBA" id="ARBA00023136"/>
    </source>
</evidence>
<sequence>MVKLADYSRTATFAWSHDKIPSLVTGTASGTVDADFSSESSLELWSLLSPDATNPKTSLSVDAKFNDLDWSHDNKIIAGALDNGSVELFSYNDDSLKSEAKFQRHRTTAKVARFNAKQFNVLATGGTKGEIFIWDVNKCLENPNDYSPLTPGNSMTPVEEITSLAWNQSLAHVFASAGSTSYASIWDLKAKKEVIHLSYTSPNTGLKAPLSVVEWHPRNSTRVATATGSDNEPSILVWDLRNANTPLQVLSQGHSKGVLSLDWCNQDENLLLSSGRDNTVVLWNPQAGQELTQFPTRSNWVFKTKFAGQAPDIFASASFDNKVQVQTLQNLVNTLDQEQTASKQRESELDFWNHVSQEDTNEKPTLFQLQAPSWYGDKSPAAQWAFGGKLVKITADGKGVTISKPSLPGLQENTALGEAIKSKNYTPLINQRLAKAVDSTSEEDWNLLDKLSMDGKTEFLKETFAFDDEEEEKEKKSEDQDDGSNFFANIEAAFTPQSSFQLSTEVDQQIGRNLVEGDIKSAVRTSLDKDLLQEALIIALDSNDEALKDTVRGAYFAKHGKQSALSRFLFSITKKDSEDLVENLEVSQWKYAARTIMKFYDNDAEKRNQNLCTLGDRLLESGDRQNSLVLYLAASSLDKVASVWLKEFQTIETKVQKNKPSPYEAHSEALTEFVERFTVFSTFVGNETTITNEELISKFLEYVNLACASGSFELAHSILETLPGNNEEVKMEKERVLLASGKPTRTTTTRKPAYGVPPAINNVTLSQQNHAYGAGPTIPPTSAFTGASSAAASAYAPPAVATPAPATAAPATTASSIAKPNPYAPPPTIPAAAGSKYAPVTPSSGQTNFNLPPNPYASPYTPMNVKPTPNFVSSPQPAVGSTPSSAAVNPPPTNIKSGQAPHLNKKANDGWNDLPLNVKEKPQRAKAPSVAPVNIATPATCAVPGVAGPGASFVPPPRSGKSSSRAQSVSSPLPPPPPKGGRMASISSNGSVGNMSPMAGVTNPPINPYAPQAQTASGPSTPRSNAYAAPVAQPPTAPFNTYPPGGTVPSPVLRQNPYAPPPQQITPVGTIPPARTSSVSSTATSAPAPAPAVVPPPPTNLKKKNHNAASLENASNLLESVQRTTELGSAAPLSNGSAAAAAPVATATMAPPTGLAPPKSSVPPPSSTSSTTPENLPTPAPASIPADQQSIVDYLKEELARVTPLTPKEYSKQIKDCDKRLNILFNHLAKQDLLTQPTIDKLQKIVDQLKSKDYGNAMQLFVDISTNNATEAGNWLTGVKRLIALAEATSN</sequence>
<evidence type="ECO:0000256" key="15">
    <source>
        <dbReference type="PROSITE-ProRule" id="PRU00221"/>
    </source>
</evidence>
<evidence type="ECO:0000313" key="19">
    <source>
        <dbReference type="EMBL" id="GAV54923.1"/>
    </source>
</evidence>
<comment type="subcellular location">
    <subcellularLocation>
        <location evidence="1">Cytoplasmic vesicle</location>
        <location evidence="1">COPII-coated vesicle membrane</location>
        <topology evidence="1">Peripheral membrane protein</topology>
        <orientation evidence="1">Cytoplasmic side</orientation>
    </subcellularLocation>
    <subcellularLocation>
        <location evidence="2">Endoplasmic reticulum membrane</location>
        <topology evidence="2">Peripheral membrane protein</topology>
        <orientation evidence="2">Cytoplasmic side</orientation>
    </subcellularLocation>
</comment>
<dbReference type="GO" id="GO:0015031">
    <property type="term" value="P:protein transport"/>
    <property type="evidence" value="ECO:0007669"/>
    <property type="project" value="UniProtKB-KW"/>
</dbReference>
<evidence type="ECO:0000256" key="5">
    <source>
        <dbReference type="ARBA" id="ARBA00021236"/>
    </source>
</evidence>
<feature type="compositionally biased region" description="Pro residues" evidence="16">
    <location>
        <begin position="1088"/>
        <end position="1099"/>
    </location>
</feature>
<keyword evidence="8" id="KW-0677">Repeat</keyword>
<keyword evidence="12" id="KW-0472">Membrane</keyword>
<evidence type="ECO:0000256" key="3">
    <source>
        <dbReference type="ARBA" id="ARBA00009358"/>
    </source>
</evidence>
<dbReference type="SUPFAM" id="SSF50978">
    <property type="entry name" value="WD40 repeat-like"/>
    <property type="match status" value="1"/>
</dbReference>
<dbReference type="Gene3D" id="1.20.940.10">
    <property type="entry name" value="Functional domain of the splicing factor Prp18"/>
    <property type="match status" value="1"/>
</dbReference>
<keyword evidence="6" id="KW-0813">Transport</keyword>
<dbReference type="PANTHER" id="PTHR13923:SF11">
    <property type="entry name" value="SECRETORY 31, ISOFORM D"/>
    <property type="match status" value="1"/>
</dbReference>
<keyword evidence="7 15" id="KW-0853">WD repeat</keyword>
<dbReference type="Pfam" id="PF12931">
    <property type="entry name" value="TPR_Sec16"/>
    <property type="match status" value="1"/>
</dbReference>
<evidence type="ECO:0000256" key="7">
    <source>
        <dbReference type="ARBA" id="ARBA00022574"/>
    </source>
</evidence>
<dbReference type="InterPro" id="IPR009917">
    <property type="entry name" value="SRA1/Sec31"/>
</dbReference>
<dbReference type="PROSITE" id="PS50294">
    <property type="entry name" value="WD_REPEATS_REGION"/>
    <property type="match status" value="1"/>
</dbReference>
<proteinExistence type="inferred from homology"/>
<feature type="compositionally biased region" description="Low complexity" evidence="16">
    <location>
        <begin position="1149"/>
        <end position="1159"/>
    </location>
</feature>
<dbReference type="GO" id="GO:0005789">
    <property type="term" value="C:endoplasmic reticulum membrane"/>
    <property type="evidence" value="ECO:0007669"/>
    <property type="project" value="UniProtKB-SubCell"/>
</dbReference>
<dbReference type="InterPro" id="IPR036322">
    <property type="entry name" value="WD40_repeat_dom_sf"/>
</dbReference>
<dbReference type="GO" id="GO:0090110">
    <property type="term" value="P:COPII-coated vesicle cargo loading"/>
    <property type="evidence" value="ECO:0007669"/>
    <property type="project" value="TreeGrafter"/>
</dbReference>
<evidence type="ECO:0000256" key="6">
    <source>
        <dbReference type="ARBA" id="ARBA00022448"/>
    </source>
</evidence>
<dbReference type="Gene3D" id="2.20.25.400">
    <property type="match status" value="1"/>
</dbReference>
<feature type="compositionally biased region" description="Polar residues" evidence="16">
    <location>
        <begin position="985"/>
        <end position="994"/>
    </location>
</feature>
<comment type="similarity">
    <text evidence="3">Belongs to the WD repeat SEC31 family.</text>
</comment>
<feature type="compositionally biased region" description="Polar residues" evidence="16">
    <location>
        <begin position="1012"/>
        <end position="1024"/>
    </location>
</feature>
<feature type="compositionally biased region" description="Polar residues" evidence="16">
    <location>
        <begin position="841"/>
        <end position="851"/>
    </location>
</feature>
<dbReference type="Proteomes" id="UP000187013">
    <property type="component" value="Unassembled WGS sequence"/>
</dbReference>
<dbReference type="Gene3D" id="6.10.140.1600">
    <property type="match status" value="1"/>
</dbReference>
<keyword evidence="9" id="KW-0256">Endoplasmic reticulum</keyword>
<dbReference type="InterPro" id="IPR015943">
    <property type="entry name" value="WD40/YVTN_repeat-like_dom_sf"/>
</dbReference>
<dbReference type="Pfam" id="PF00400">
    <property type="entry name" value="WD40"/>
    <property type="match status" value="1"/>
</dbReference>
<gene>
    <name evidence="19" type="ORF">ZYGR_0AS02460</name>
</gene>
<dbReference type="PROSITE" id="PS50082">
    <property type="entry name" value="WD_REPEATS_2"/>
    <property type="match status" value="1"/>
</dbReference>
<dbReference type="GO" id="GO:0007029">
    <property type="term" value="P:endoplasmic reticulum organization"/>
    <property type="evidence" value="ECO:0007669"/>
    <property type="project" value="TreeGrafter"/>
</dbReference>
<evidence type="ECO:0000256" key="2">
    <source>
        <dbReference type="ARBA" id="ARBA00004397"/>
    </source>
</evidence>
<dbReference type="Pfam" id="PF07304">
    <property type="entry name" value="SRA1"/>
    <property type="match status" value="1"/>
</dbReference>
<keyword evidence="13" id="KW-0968">Cytoplasmic vesicle</keyword>
<feature type="region of interest" description="Disordered" evidence="16">
    <location>
        <begin position="1149"/>
        <end position="1185"/>
    </location>
</feature>
<dbReference type="Gene3D" id="1.25.40.980">
    <property type="match status" value="1"/>
</dbReference>
<evidence type="ECO:0000256" key="16">
    <source>
        <dbReference type="SAM" id="MobiDB-lite"/>
    </source>
</evidence>
<evidence type="ECO:0000313" key="20">
    <source>
        <dbReference type="Proteomes" id="UP000187013"/>
    </source>
</evidence>
<dbReference type="SUPFAM" id="SSF47938">
    <property type="entry name" value="Functional domain of the splicing factor Prp18"/>
    <property type="match status" value="1"/>
</dbReference>
<dbReference type="SMART" id="SM00320">
    <property type="entry name" value="WD40"/>
    <property type="match status" value="6"/>
</dbReference>
<dbReference type="Gene3D" id="2.130.10.10">
    <property type="entry name" value="YVTN repeat-like/Quinoprotein amine dehydrogenase"/>
    <property type="match status" value="1"/>
</dbReference>
<evidence type="ECO:0000259" key="18">
    <source>
        <dbReference type="Pfam" id="PF12931"/>
    </source>
</evidence>
<feature type="compositionally biased region" description="Polar residues" evidence="16">
    <location>
        <begin position="960"/>
        <end position="971"/>
    </location>
</feature>
<dbReference type="EMBL" id="BDGX01000045">
    <property type="protein sequence ID" value="GAV54923.1"/>
    <property type="molecule type" value="Genomic_DNA"/>
</dbReference>
<evidence type="ECO:0000256" key="11">
    <source>
        <dbReference type="ARBA" id="ARBA00022927"/>
    </source>
</evidence>
<feature type="compositionally biased region" description="Polar residues" evidence="16">
    <location>
        <begin position="1107"/>
        <end position="1116"/>
    </location>
</feature>
<dbReference type="GO" id="GO:0030127">
    <property type="term" value="C:COPII vesicle coat"/>
    <property type="evidence" value="ECO:0007669"/>
    <property type="project" value="TreeGrafter"/>
</dbReference>
<feature type="domain" description="Sec16 Sec23-binding" evidence="18">
    <location>
        <begin position="512"/>
        <end position="676"/>
    </location>
</feature>
<accession>A0A1Q3AHG1</accession>
<evidence type="ECO:0000256" key="14">
    <source>
        <dbReference type="ARBA" id="ARBA00025471"/>
    </source>
</evidence>
<evidence type="ECO:0000256" key="13">
    <source>
        <dbReference type="ARBA" id="ARBA00023329"/>
    </source>
</evidence>
<comment type="function">
    <text evidence="14">Component of the coat protein complex II (COPII) which promotes the formation of transport vesicles from the endoplasmic reticulum (ER). The coat has two main functions, the physical deformation of the endoplasmic reticulum membrane into vesicles and the selection of cargo molecules.</text>
</comment>
<comment type="caution">
    <text evidence="19">The sequence shown here is derived from an EMBL/GenBank/DDBJ whole genome shotgun (WGS) entry which is preliminary data.</text>
</comment>
<dbReference type="GO" id="GO:0070971">
    <property type="term" value="C:endoplasmic reticulum exit site"/>
    <property type="evidence" value="ECO:0007669"/>
    <property type="project" value="TreeGrafter"/>
</dbReference>
<keyword evidence="11" id="KW-0653">Protein transport</keyword>
<keyword evidence="10" id="KW-0931">ER-Golgi transport</keyword>
<dbReference type="InterPro" id="IPR021614">
    <property type="entry name" value="Sec31"/>
</dbReference>
<dbReference type="InterPro" id="IPR040251">
    <property type="entry name" value="SEC31-like"/>
</dbReference>
<evidence type="ECO:0000256" key="8">
    <source>
        <dbReference type="ARBA" id="ARBA00022737"/>
    </source>
</evidence>
<evidence type="ECO:0000256" key="1">
    <source>
        <dbReference type="ARBA" id="ARBA00004299"/>
    </source>
</evidence>
<feature type="repeat" description="WD" evidence="15">
    <location>
        <begin position="251"/>
        <end position="293"/>
    </location>
</feature>
<dbReference type="Pfam" id="PF11549">
    <property type="entry name" value="Sec31"/>
    <property type="match status" value="1"/>
</dbReference>
<evidence type="ECO:0000259" key="17">
    <source>
        <dbReference type="Pfam" id="PF07304"/>
    </source>
</evidence>
<feature type="compositionally biased region" description="Polar residues" evidence="16">
    <location>
        <begin position="870"/>
        <end position="887"/>
    </location>
</feature>
<feature type="compositionally biased region" description="Low complexity" evidence="16">
    <location>
        <begin position="1072"/>
        <end position="1087"/>
    </location>
</feature>
<dbReference type="InterPro" id="IPR024298">
    <property type="entry name" value="Sec16_Sec23-bd"/>
</dbReference>
<dbReference type="GO" id="GO:0005198">
    <property type="term" value="F:structural molecule activity"/>
    <property type="evidence" value="ECO:0007669"/>
    <property type="project" value="TreeGrafter"/>
</dbReference>
<feature type="region of interest" description="Disordered" evidence="16">
    <location>
        <begin position="816"/>
        <end position="1116"/>
    </location>
</feature>
<feature type="domain" description="SRA1/Sec31" evidence="17">
    <location>
        <begin position="1155"/>
        <end position="1285"/>
    </location>
</feature>
<name>A0A1Q3AHG1_ZYGRO</name>